<feature type="region of interest" description="Disordered" evidence="1">
    <location>
        <begin position="314"/>
        <end position="343"/>
    </location>
</feature>
<feature type="compositionally biased region" description="Basic and acidic residues" evidence="1">
    <location>
        <begin position="1593"/>
        <end position="1603"/>
    </location>
</feature>
<dbReference type="Proteomes" id="UP001286313">
    <property type="component" value="Unassembled WGS sequence"/>
</dbReference>
<keyword evidence="3" id="KW-1185">Reference proteome</keyword>
<feature type="region of interest" description="Disordered" evidence="1">
    <location>
        <begin position="1593"/>
        <end position="1626"/>
    </location>
</feature>
<feature type="region of interest" description="Disordered" evidence="1">
    <location>
        <begin position="1158"/>
        <end position="1207"/>
    </location>
</feature>
<feature type="region of interest" description="Disordered" evidence="1">
    <location>
        <begin position="871"/>
        <end position="911"/>
    </location>
</feature>
<feature type="region of interest" description="Disordered" evidence="1">
    <location>
        <begin position="546"/>
        <end position="565"/>
    </location>
</feature>
<feature type="region of interest" description="Disordered" evidence="1">
    <location>
        <begin position="1345"/>
        <end position="1425"/>
    </location>
</feature>
<evidence type="ECO:0000313" key="3">
    <source>
        <dbReference type="Proteomes" id="UP001286313"/>
    </source>
</evidence>
<feature type="compositionally biased region" description="Low complexity" evidence="1">
    <location>
        <begin position="551"/>
        <end position="565"/>
    </location>
</feature>
<name>A0AAE1GAQ0_PETCI</name>
<organism evidence="2 3">
    <name type="scientific">Petrolisthes cinctipes</name>
    <name type="common">Flat porcelain crab</name>
    <dbReference type="NCBI Taxonomy" id="88211"/>
    <lineage>
        <taxon>Eukaryota</taxon>
        <taxon>Metazoa</taxon>
        <taxon>Ecdysozoa</taxon>
        <taxon>Arthropoda</taxon>
        <taxon>Crustacea</taxon>
        <taxon>Multicrustacea</taxon>
        <taxon>Malacostraca</taxon>
        <taxon>Eumalacostraca</taxon>
        <taxon>Eucarida</taxon>
        <taxon>Decapoda</taxon>
        <taxon>Pleocyemata</taxon>
        <taxon>Anomura</taxon>
        <taxon>Galatheoidea</taxon>
        <taxon>Porcellanidae</taxon>
        <taxon>Petrolisthes</taxon>
    </lineage>
</organism>
<feature type="compositionally biased region" description="Low complexity" evidence="1">
    <location>
        <begin position="871"/>
        <end position="888"/>
    </location>
</feature>
<feature type="compositionally biased region" description="Basic residues" evidence="1">
    <location>
        <begin position="1269"/>
        <end position="1278"/>
    </location>
</feature>
<feature type="region of interest" description="Disordered" evidence="1">
    <location>
        <begin position="930"/>
        <end position="1007"/>
    </location>
</feature>
<sequence>MALVSHSLNIVKPKVALPFSNGIRKPVTCDETQAGNVRVKVKNISTIKKTLKPRSSGKENWNPLSISLTEPMMSPKPVVDPFTQFPKSDIEFPSPTSHASSNTLLSSTEFLSVTKQVSPSTLVSADSSVSATIPVSVAKPVTDTKSVKYSKSVAKPVSATKDVSGVNCRSANTAVLTLKPATITQVPTSTSQPYCESAMNLASSSLPVSGKQIDSDVTFLSTNKQLSFSQHKSLTHRRQTVIPVSALSSMLAVYPKVPVTPIPMSVTSLPSTWSPPKPVSKPVLSKKHKQTIIPVKTSTPLSSSKLVSAKLPKHPITSVSANTSPPTTPEPGFKPEAAKKHKLSINPESTSKHVLAKKHKQPITLMSSNSPLAVSKPMSAKNHKQVITSMSASTQLSKFKCLSTKNCKQLLTKVSSSKRVSPEKNEHPLLLESTSTPLSARNCKQRMSPMSVSTPVLSPKKHEQPLTSASISTQLSAKKWKRLYTPVIIRTPWSTPKSVSAKKCKYFSPIVATTPLPNSKHVSVKIPRHPITPVSVSKCVSGKKHKQPVISVSGNSPVSASSQQSTSNCVSSRIPKYPIIPVSAKNYQQSVIPVSVSTQLSDSKCVSGESKSKRKRRKLLYIPPMDSLLSDVQENHMVAQLHSQSHLHSSPQLHSCLQTQTDSQPHEPHSQTSPKSYSGWQIKTPSQQCHHSNRQTQSQTHSVRPAQPHFHTEGRAESQASSQPQRHAHLQLSLQLSTPKANSNKNPPPKSAINTHIMSENADVLKPKTGFESGIQTGKDLGVGNSPVSASSQQSTSNCVSSRIPKYPITQVSAKNYQQSVIPVSVSTPLSDSKCVSGESKSKRKRKKLLYIPPMDSLLSDVQENHMVAQLHSQSHLHSSPQLHSCLQTQTDSQPHEPQSQTSPKSYSGWQIKTPSQQCLHSNLQTHPIAQSQTHSVRPAQPHLHTEGWAESQASSQPQQHAQLQLSLQLSTPKANSNKNPPPKSAINTPSMSENADVLKPKTGFESGIQTGKDLGVVTVSEQKKPLEGALSRVKMPLSSKLFKPRKICKFIWVRPGAPAVLKPRIICKFFRVGSLIKKTVSLGDESALPREQGHLKKKRLITIQEPLLHTTSRTKRAQEGRESALSTPKLMVMNPTGPQELPGEQVISEKCVKAKILKQPKRSKKKSHQKSLRNPDQQTKAKPVKRRNTVVGKITAKKRNNRRKNIVSAEQGTNVYIGVSNTDVCSRGSISYTSSIDKQSCVSSATPLVKNTSTQNKSVDNPDGGIVKQKRNTKNKSRSKDKQKITGKECKSTDKQNKITDKQKITGKEYKSTDKQNESKGMQNNIIEKKCICQDKQNKNKRMQNNIADKEHKSTDKQNGSKEKNNIIGKQKKKNTCTGKANKQISLSGTTFHTNSIPGSTDKQQGNLPRSQQNLENNKSWRSSTGSLVDESGIFTVSQKTLLNSQLFTLNHDSSQAGQTSLKRKVADGSTSVDSHIKKMKIQVHPLDIHASPFISSQPTVPSVSTLFVPGSTVVDSIGKKIYKEGKYESVLSGLPYLSRFFKKLISSADSESDIEDFRSIPSSLRTVQEQIDDQNGKLKSKPGIQKVIKEEKRKMKKEEGKQNTISGGNKGKRKKKRNEEEMEAIVPAPLIMPSVLRRLL</sequence>
<feature type="region of interest" description="Disordered" evidence="1">
    <location>
        <begin position="448"/>
        <end position="470"/>
    </location>
</feature>
<feature type="compositionally biased region" description="Basic residues" evidence="1">
    <location>
        <begin position="1196"/>
        <end position="1206"/>
    </location>
</feature>
<feature type="region of interest" description="Disordered" evidence="1">
    <location>
        <begin position="1251"/>
        <end position="1323"/>
    </location>
</feature>
<reference evidence="2" key="1">
    <citation type="submission" date="2023-10" db="EMBL/GenBank/DDBJ databases">
        <title>Genome assemblies of two species of porcelain crab, Petrolisthes cinctipes and Petrolisthes manimaculis (Anomura: Porcellanidae).</title>
        <authorList>
            <person name="Angst P."/>
        </authorList>
    </citation>
    <scope>NUCLEOTIDE SEQUENCE</scope>
    <source>
        <strain evidence="2">PB745_01</strain>
        <tissue evidence="2">Gill</tissue>
    </source>
</reference>
<proteinExistence type="predicted"/>
<feature type="compositionally biased region" description="Polar residues" evidence="1">
    <location>
        <begin position="1377"/>
        <end position="1425"/>
    </location>
</feature>
<feature type="compositionally biased region" description="Basic residues" evidence="1">
    <location>
        <begin position="1158"/>
        <end position="1172"/>
    </location>
</feature>
<feature type="compositionally biased region" description="Polar residues" evidence="1">
    <location>
        <begin position="889"/>
        <end position="911"/>
    </location>
</feature>
<gene>
    <name evidence="2" type="ORF">Pcinc_007475</name>
</gene>
<feature type="region of interest" description="Disordered" evidence="1">
    <location>
        <begin position="641"/>
        <end position="730"/>
    </location>
</feature>
<accession>A0AAE1GAQ0</accession>
<feature type="compositionally biased region" description="Low complexity" evidence="1">
    <location>
        <begin position="952"/>
        <end position="979"/>
    </location>
</feature>
<dbReference type="EMBL" id="JAWQEG010000552">
    <property type="protein sequence ID" value="KAK3888446.1"/>
    <property type="molecule type" value="Genomic_DNA"/>
</dbReference>
<feature type="compositionally biased region" description="Basic and acidic residues" evidence="1">
    <location>
        <begin position="1279"/>
        <end position="1319"/>
    </location>
</feature>
<evidence type="ECO:0000256" key="1">
    <source>
        <dbReference type="SAM" id="MobiDB-lite"/>
    </source>
</evidence>
<protein>
    <submittedName>
        <fullName evidence="2">Uncharacterized protein</fullName>
    </submittedName>
</protein>
<feature type="compositionally biased region" description="Polar residues" evidence="1">
    <location>
        <begin position="670"/>
        <end position="702"/>
    </location>
</feature>
<evidence type="ECO:0000313" key="2">
    <source>
        <dbReference type="EMBL" id="KAK3888446.1"/>
    </source>
</evidence>
<feature type="compositionally biased region" description="Low complexity" evidence="1">
    <location>
        <begin position="785"/>
        <end position="800"/>
    </location>
</feature>
<feature type="compositionally biased region" description="Low complexity" evidence="1">
    <location>
        <begin position="641"/>
        <end position="658"/>
    </location>
</feature>
<feature type="compositionally biased region" description="Polar residues" evidence="1">
    <location>
        <begin position="1251"/>
        <end position="1260"/>
    </location>
</feature>
<comment type="caution">
    <text evidence="2">The sequence shown here is derived from an EMBL/GenBank/DDBJ whole genome shotgun (WGS) entry which is preliminary data.</text>
</comment>
<feature type="region of interest" description="Disordered" evidence="1">
    <location>
        <begin position="768"/>
        <end position="800"/>
    </location>
</feature>
<feature type="compositionally biased region" description="Basic and acidic residues" evidence="1">
    <location>
        <begin position="1349"/>
        <end position="1366"/>
    </location>
</feature>